<name>A0A9W7W1D7_9PEZI</name>
<reference evidence="1 2" key="1">
    <citation type="journal article" date="2018" name="IMA Fungus">
        <title>IMA Genome-F 10: Nine draft genome sequences of Claviceps purpurea s.lat., including C. arundinis, C. humidiphila, and C. cf. spartinae, pseudomolecules for the pitch canker pathogen Fusarium circinatum, draft genome of Davidsoniella eucalypti, Grosmannia galeiformis, Quambalaria eucalypti, and Teratosphaeria destructans.</title>
        <authorList>
            <person name="Wingfield B.D."/>
            <person name="Liu M."/>
            <person name="Nguyen H.D."/>
            <person name="Lane F.A."/>
            <person name="Morgan S.W."/>
            <person name="De Vos L."/>
            <person name="Wilken P.M."/>
            <person name="Duong T.A."/>
            <person name="Aylward J."/>
            <person name="Coetzee M.P."/>
            <person name="Dadej K."/>
            <person name="De Beer Z.W."/>
            <person name="Findlay W."/>
            <person name="Havenga M."/>
            <person name="Kolarik M."/>
            <person name="Menzies J.G."/>
            <person name="Naidoo K."/>
            <person name="Pochopski O."/>
            <person name="Shoukouhi P."/>
            <person name="Santana Q.C."/>
            <person name="Seifert K.A."/>
            <person name="Soal N."/>
            <person name="Steenkamp E.T."/>
            <person name="Tatham C.T."/>
            <person name="van der Nest M.A."/>
            <person name="Wingfield M.J."/>
        </authorList>
    </citation>
    <scope>NUCLEOTIDE SEQUENCE [LARGE SCALE GENOMIC DNA]</scope>
    <source>
        <strain evidence="1">CMW44962</strain>
    </source>
</reference>
<comment type="caution">
    <text evidence="1">The sequence shown here is derived from an EMBL/GenBank/DDBJ whole genome shotgun (WGS) entry which is preliminary data.</text>
</comment>
<keyword evidence="2" id="KW-1185">Reference proteome</keyword>
<evidence type="ECO:0000313" key="2">
    <source>
        <dbReference type="Proteomes" id="UP001138500"/>
    </source>
</evidence>
<sequence length="91" mass="10097">MPASGAKLGIPLTVPCPPFRTQGVRSAIRPSRNKNSRSRAAWRAGWEVRCWSLRRLVEQVSLTPWRLGAAGMMRVRVGRAMSRLAALEGKL</sequence>
<proteinExistence type="predicted"/>
<reference evidence="1 2" key="2">
    <citation type="journal article" date="2021" name="Curr. Genet.">
        <title>Genetic response to nitrogen starvation in the aggressive Eucalyptus foliar pathogen Teratosphaeria destructans.</title>
        <authorList>
            <person name="Havenga M."/>
            <person name="Wingfield B.D."/>
            <person name="Wingfield M.J."/>
            <person name="Dreyer L.L."/>
            <person name="Roets F."/>
            <person name="Aylward J."/>
        </authorList>
    </citation>
    <scope>NUCLEOTIDE SEQUENCE [LARGE SCALE GENOMIC DNA]</scope>
    <source>
        <strain evidence="1">CMW44962</strain>
    </source>
</reference>
<dbReference type="EMBL" id="RIBY02001978">
    <property type="protein sequence ID" value="KAH9826521.1"/>
    <property type="molecule type" value="Genomic_DNA"/>
</dbReference>
<dbReference type="AlphaFoldDB" id="A0A9W7W1D7"/>
<evidence type="ECO:0000313" key="1">
    <source>
        <dbReference type="EMBL" id="KAH9826521.1"/>
    </source>
</evidence>
<protein>
    <submittedName>
        <fullName evidence="1">Uncharacterized protein</fullName>
    </submittedName>
</protein>
<gene>
    <name evidence="1" type="ORF">Tdes44962_MAKER00485</name>
</gene>
<accession>A0A9W7W1D7</accession>
<dbReference type="Proteomes" id="UP001138500">
    <property type="component" value="Unassembled WGS sequence"/>
</dbReference>
<organism evidence="1 2">
    <name type="scientific">Teratosphaeria destructans</name>
    <dbReference type="NCBI Taxonomy" id="418781"/>
    <lineage>
        <taxon>Eukaryota</taxon>
        <taxon>Fungi</taxon>
        <taxon>Dikarya</taxon>
        <taxon>Ascomycota</taxon>
        <taxon>Pezizomycotina</taxon>
        <taxon>Dothideomycetes</taxon>
        <taxon>Dothideomycetidae</taxon>
        <taxon>Mycosphaerellales</taxon>
        <taxon>Teratosphaeriaceae</taxon>
        <taxon>Teratosphaeria</taxon>
    </lineage>
</organism>